<dbReference type="PANTHER" id="PTHR30482">
    <property type="entry name" value="HIGH-AFFINITY BRANCHED-CHAIN AMINO ACID TRANSPORT SYSTEM PERMEASE"/>
    <property type="match status" value="1"/>
</dbReference>
<keyword evidence="2" id="KW-1003">Cell membrane</keyword>
<dbReference type="CDD" id="cd06581">
    <property type="entry name" value="TM_PBP1_LivM_like"/>
    <property type="match status" value="1"/>
</dbReference>
<feature type="transmembrane region" description="Helical" evidence="6">
    <location>
        <begin position="100"/>
        <end position="121"/>
    </location>
</feature>
<dbReference type="Proteomes" id="UP001595528">
    <property type="component" value="Unassembled WGS sequence"/>
</dbReference>
<dbReference type="EMBL" id="JBHRTR010000013">
    <property type="protein sequence ID" value="MFC3226471.1"/>
    <property type="molecule type" value="Genomic_DNA"/>
</dbReference>
<keyword evidence="4 6" id="KW-1133">Transmembrane helix</keyword>
<evidence type="ECO:0000256" key="6">
    <source>
        <dbReference type="SAM" id="Phobius"/>
    </source>
</evidence>
<feature type="transmembrane region" description="Helical" evidence="6">
    <location>
        <begin position="22"/>
        <end position="39"/>
    </location>
</feature>
<dbReference type="Pfam" id="PF02653">
    <property type="entry name" value="BPD_transp_2"/>
    <property type="match status" value="1"/>
</dbReference>
<feature type="transmembrane region" description="Helical" evidence="6">
    <location>
        <begin position="310"/>
        <end position="329"/>
    </location>
</feature>
<evidence type="ECO:0000256" key="4">
    <source>
        <dbReference type="ARBA" id="ARBA00022989"/>
    </source>
</evidence>
<evidence type="ECO:0000256" key="1">
    <source>
        <dbReference type="ARBA" id="ARBA00004651"/>
    </source>
</evidence>
<evidence type="ECO:0000256" key="3">
    <source>
        <dbReference type="ARBA" id="ARBA00022692"/>
    </source>
</evidence>
<dbReference type="PANTHER" id="PTHR30482:SF17">
    <property type="entry name" value="ABC TRANSPORTER ATP-BINDING PROTEIN"/>
    <property type="match status" value="1"/>
</dbReference>
<evidence type="ECO:0000256" key="5">
    <source>
        <dbReference type="ARBA" id="ARBA00023136"/>
    </source>
</evidence>
<gene>
    <name evidence="7" type="ORF">ACFOGJ_04475</name>
</gene>
<comment type="subcellular location">
    <subcellularLocation>
        <location evidence="1">Cell membrane</location>
        <topology evidence="1">Multi-pass membrane protein</topology>
    </subcellularLocation>
</comment>
<keyword evidence="3 6" id="KW-0812">Transmembrane</keyword>
<feature type="transmembrane region" description="Helical" evidence="6">
    <location>
        <begin position="51"/>
        <end position="80"/>
    </location>
</feature>
<protein>
    <submittedName>
        <fullName evidence="7">Branched-chain amino acid ABC transporter permease</fullName>
    </submittedName>
</protein>
<reference evidence="8" key="1">
    <citation type="journal article" date="2019" name="Int. J. Syst. Evol. Microbiol.">
        <title>The Global Catalogue of Microorganisms (GCM) 10K type strain sequencing project: providing services to taxonomists for standard genome sequencing and annotation.</title>
        <authorList>
            <consortium name="The Broad Institute Genomics Platform"/>
            <consortium name="The Broad Institute Genome Sequencing Center for Infectious Disease"/>
            <person name="Wu L."/>
            <person name="Ma J."/>
        </authorList>
    </citation>
    <scope>NUCLEOTIDE SEQUENCE [LARGE SCALE GENOMIC DNA]</scope>
    <source>
        <strain evidence="8">KCTC 42964</strain>
    </source>
</reference>
<keyword evidence="8" id="KW-1185">Reference proteome</keyword>
<feature type="transmembrane region" description="Helical" evidence="6">
    <location>
        <begin position="187"/>
        <end position="215"/>
    </location>
</feature>
<accession>A0ABV7KVP1</accession>
<organism evidence="7 8">
    <name type="scientific">Marinibaculum pumilum</name>
    <dbReference type="NCBI Taxonomy" id="1766165"/>
    <lineage>
        <taxon>Bacteria</taxon>
        <taxon>Pseudomonadati</taxon>
        <taxon>Pseudomonadota</taxon>
        <taxon>Alphaproteobacteria</taxon>
        <taxon>Rhodospirillales</taxon>
        <taxon>Rhodospirillaceae</taxon>
        <taxon>Marinibaculum</taxon>
    </lineage>
</organism>
<dbReference type="RefSeq" id="WP_379898475.1">
    <property type="nucleotide sequence ID" value="NZ_JBHRTR010000013.1"/>
</dbReference>
<evidence type="ECO:0000313" key="7">
    <source>
        <dbReference type="EMBL" id="MFC3226471.1"/>
    </source>
</evidence>
<feature type="transmembrane region" description="Helical" evidence="6">
    <location>
        <begin position="236"/>
        <end position="259"/>
    </location>
</feature>
<evidence type="ECO:0000313" key="8">
    <source>
        <dbReference type="Proteomes" id="UP001595528"/>
    </source>
</evidence>
<keyword evidence="5 6" id="KW-0472">Membrane</keyword>
<dbReference type="InterPro" id="IPR001851">
    <property type="entry name" value="ABC_transp_permease"/>
</dbReference>
<dbReference type="InterPro" id="IPR043428">
    <property type="entry name" value="LivM-like"/>
</dbReference>
<feature type="transmembrane region" description="Helical" evidence="6">
    <location>
        <begin position="128"/>
        <end position="145"/>
    </location>
</feature>
<proteinExistence type="predicted"/>
<feature type="transmembrane region" description="Helical" evidence="6">
    <location>
        <begin position="271"/>
        <end position="298"/>
    </location>
</feature>
<evidence type="ECO:0000256" key="2">
    <source>
        <dbReference type="ARBA" id="ARBA00022475"/>
    </source>
</evidence>
<sequence>MATEKPGSTPFALTPPGQRPGWSWWGAVIGAAVLMLLFPETAELDVLYDTSILFVFAILALSMGYLWGFVGILSLGQTAFFALGGYTYAVLSLNTGETTGAALAAIALPAAFAALLGYFMIYGRISDIYLSVITLVVTLILEKGIRATSGEQFVIGSVRLNGQNGIPGLPALQVPWDPGTTLFIDGVYYLAAILLVLVYVGLRLLLTTDFGRVLVGIRENERRVNLLGYDSRRYKLAVFTLCGGIAGLAGVLYAVWGAFVAPEMANLNQAALLIIWVIVGGRTALIGPVIGTALIVYLTNWLGTQGVGQVTLVMGAILTVFVLVFRRGLVPTLSEVLVWLQEKLRESRPQQGGGEQRP</sequence>
<comment type="caution">
    <text evidence="7">The sequence shown here is derived from an EMBL/GenBank/DDBJ whole genome shotgun (WGS) entry which is preliminary data.</text>
</comment>
<name>A0ABV7KVP1_9PROT</name>